<evidence type="ECO:0000313" key="3">
    <source>
        <dbReference type="Proteomes" id="UP000266841"/>
    </source>
</evidence>
<accession>K0RWX1</accession>
<feature type="non-terminal residue" evidence="2">
    <location>
        <position position="1"/>
    </location>
</feature>
<dbReference type="Proteomes" id="UP000266841">
    <property type="component" value="Unassembled WGS sequence"/>
</dbReference>
<dbReference type="EMBL" id="AGNL01042069">
    <property type="protein sequence ID" value="EJK51187.1"/>
    <property type="molecule type" value="Genomic_DNA"/>
</dbReference>
<protein>
    <submittedName>
        <fullName evidence="2">Uncharacterized protein</fullName>
    </submittedName>
</protein>
<dbReference type="AlphaFoldDB" id="K0RWX1"/>
<keyword evidence="3" id="KW-1185">Reference proteome</keyword>
<organism evidence="2 3">
    <name type="scientific">Thalassiosira oceanica</name>
    <name type="common">Marine diatom</name>
    <dbReference type="NCBI Taxonomy" id="159749"/>
    <lineage>
        <taxon>Eukaryota</taxon>
        <taxon>Sar</taxon>
        <taxon>Stramenopiles</taxon>
        <taxon>Ochrophyta</taxon>
        <taxon>Bacillariophyta</taxon>
        <taxon>Coscinodiscophyceae</taxon>
        <taxon>Thalassiosirophycidae</taxon>
        <taxon>Thalassiosirales</taxon>
        <taxon>Thalassiosiraceae</taxon>
        <taxon>Thalassiosira</taxon>
    </lineage>
</organism>
<gene>
    <name evidence="2" type="ORF">THAOC_29662</name>
</gene>
<reference evidence="2 3" key="1">
    <citation type="journal article" date="2012" name="Genome Biol.">
        <title>Genome and low-iron response of an oceanic diatom adapted to chronic iron limitation.</title>
        <authorList>
            <person name="Lommer M."/>
            <person name="Specht M."/>
            <person name="Roy A.S."/>
            <person name="Kraemer L."/>
            <person name="Andreson R."/>
            <person name="Gutowska M.A."/>
            <person name="Wolf J."/>
            <person name="Bergner S.V."/>
            <person name="Schilhabel M.B."/>
            <person name="Klostermeier U.C."/>
            <person name="Beiko R.G."/>
            <person name="Rosenstiel P."/>
            <person name="Hippler M."/>
            <person name="Laroche J."/>
        </authorList>
    </citation>
    <scope>NUCLEOTIDE SEQUENCE [LARGE SCALE GENOMIC DNA]</scope>
    <source>
        <strain evidence="2 3">CCMP1005</strain>
    </source>
</reference>
<evidence type="ECO:0000256" key="1">
    <source>
        <dbReference type="SAM" id="MobiDB-lite"/>
    </source>
</evidence>
<sequence length="97" mass="9754">AGGAGREVPDGLALPQSPGAPDDDEKGERVAALHAMFSGFCHPSPSYGGVAGAYELERARVRSLTDEEGKEGGIGGDSTRRATLPTGAGARASTGEN</sequence>
<name>K0RWX1_THAOC</name>
<comment type="caution">
    <text evidence="2">The sequence shown here is derived from an EMBL/GenBank/DDBJ whole genome shotgun (WGS) entry which is preliminary data.</text>
</comment>
<evidence type="ECO:0000313" key="2">
    <source>
        <dbReference type="EMBL" id="EJK51187.1"/>
    </source>
</evidence>
<feature type="region of interest" description="Disordered" evidence="1">
    <location>
        <begin position="63"/>
        <end position="97"/>
    </location>
</feature>
<feature type="region of interest" description="Disordered" evidence="1">
    <location>
        <begin position="1"/>
        <end position="28"/>
    </location>
</feature>
<proteinExistence type="predicted"/>